<organism evidence="2 3">
    <name type="scientific">Methylorubrum zatmanii</name>
    <dbReference type="NCBI Taxonomy" id="29429"/>
    <lineage>
        <taxon>Bacteria</taxon>
        <taxon>Pseudomonadati</taxon>
        <taxon>Pseudomonadota</taxon>
        <taxon>Alphaproteobacteria</taxon>
        <taxon>Hyphomicrobiales</taxon>
        <taxon>Methylobacteriaceae</taxon>
        <taxon>Methylorubrum</taxon>
    </lineage>
</organism>
<name>A0ABW1WT13_9HYPH</name>
<evidence type="ECO:0000313" key="3">
    <source>
        <dbReference type="Proteomes" id="UP001596237"/>
    </source>
</evidence>
<gene>
    <name evidence="2" type="ORF">ACFQDP_15675</name>
</gene>
<keyword evidence="3" id="KW-1185">Reference proteome</keyword>
<dbReference type="EMBL" id="JBHSTT010000051">
    <property type="protein sequence ID" value="MFC6390762.1"/>
    <property type="molecule type" value="Genomic_DNA"/>
</dbReference>
<evidence type="ECO:0000256" key="1">
    <source>
        <dbReference type="SAM" id="MobiDB-lite"/>
    </source>
</evidence>
<proteinExistence type="predicted"/>
<comment type="caution">
    <text evidence="2">The sequence shown here is derived from an EMBL/GenBank/DDBJ whole genome shotgun (WGS) entry which is preliminary data.</text>
</comment>
<accession>A0ABW1WT13</accession>
<sequence length="49" mass="5159">MAVSGLKPRHRISGPIPTTDPDRFSGTAATGDFLLAATGTWLMPGETMK</sequence>
<dbReference type="RefSeq" id="WP_378740809.1">
    <property type="nucleotide sequence ID" value="NZ_JBHSTT010000051.1"/>
</dbReference>
<dbReference type="Proteomes" id="UP001596237">
    <property type="component" value="Unassembled WGS sequence"/>
</dbReference>
<reference evidence="3" key="1">
    <citation type="journal article" date="2019" name="Int. J. Syst. Evol. Microbiol.">
        <title>The Global Catalogue of Microorganisms (GCM) 10K type strain sequencing project: providing services to taxonomists for standard genome sequencing and annotation.</title>
        <authorList>
            <consortium name="The Broad Institute Genomics Platform"/>
            <consortium name="The Broad Institute Genome Sequencing Center for Infectious Disease"/>
            <person name="Wu L."/>
            <person name="Ma J."/>
        </authorList>
    </citation>
    <scope>NUCLEOTIDE SEQUENCE [LARGE SCALE GENOMIC DNA]</scope>
    <source>
        <strain evidence="3">CCUG 36916</strain>
    </source>
</reference>
<evidence type="ECO:0000313" key="2">
    <source>
        <dbReference type="EMBL" id="MFC6390762.1"/>
    </source>
</evidence>
<protein>
    <submittedName>
        <fullName evidence="2">Uncharacterized protein</fullName>
    </submittedName>
</protein>
<feature type="region of interest" description="Disordered" evidence="1">
    <location>
        <begin position="1"/>
        <end position="25"/>
    </location>
</feature>